<proteinExistence type="predicted"/>
<sequence>MEEERIPQRKKKKRRNYGNRLAFVIAGAVIFAYVFFEIFSAYFGGLETEPAVQVSVNDSFNAVGWFFRDEAPIEGRTGESAKHIVYSGERVQKDAPLATIYADEAALAISRQLEPLENKIELLDAALQSSNDEADSAKIDQLITLALQQMAGQVRSGSGISLSASADSLRTLSLRRESGHIDTAAITAERDALAAERDSLNAQLSGKTSQLTAPFSGYFSDNVDGYEQILTPEVLDELTIDTFHELTQQGKVQADSSSMGKIIQGFSWYLVSEVSTEDANRLTEGQNLRINFTQASMEAPVSVYSIIKEHNSETALVVLEGTSFDNEMVSMRSQPIEIIIASYTGLRVPKQAVRMDGNEIGVYILSGSVEKFKTIHKLYETDSYYVVEQSATDAGALVAKDQIIVRGKNLQNNMVVRT</sequence>
<evidence type="ECO:0008006" key="6">
    <source>
        <dbReference type="Google" id="ProtNLM"/>
    </source>
</evidence>
<dbReference type="RefSeq" id="WP_054325950.1">
    <property type="nucleotide sequence ID" value="NZ_JACOPL010000001.1"/>
</dbReference>
<evidence type="ECO:0000256" key="1">
    <source>
        <dbReference type="SAM" id="Phobius"/>
    </source>
</evidence>
<keyword evidence="1" id="KW-0472">Membrane</keyword>
<dbReference type="Pfam" id="PF26018">
    <property type="entry name" value="BSH_RND_rel"/>
    <property type="match status" value="1"/>
</dbReference>
<evidence type="ECO:0000313" key="5">
    <source>
        <dbReference type="Proteomes" id="UP000606499"/>
    </source>
</evidence>
<reference evidence="4" key="1">
    <citation type="submission" date="2020-08" db="EMBL/GenBank/DDBJ databases">
        <title>Genome public.</title>
        <authorList>
            <person name="Liu C."/>
            <person name="Sun Q."/>
        </authorList>
    </citation>
    <scope>NUCLEOTIDE SEQUENCE</scope>
    <source>
        <strain evidence="4">NSJ-28</strain>
    </source>
</reference>
<feature type="transmembrane region" description="Helical" evidence="1">
    <location>
        <begin position="21"/>
        <end position="43"/>
    </location>
</feature>
<dbReference type="AlphaFoldDB" id="A0A923LS60"/>
<dbReference type="InterPro" id="IPR058729">
    <property type="entry name" value="Beta-barrel_RND-rel"/>
</dbReference>
<organism evidence="4 5">
    <name type="scientific">Agathobaculum faecis</name>
    <dbReference type="NCBI Taxonomy" id="2763013"/>
    <lineage>
        <taxon>Bacteria</taxon>
        <taxon>Bacillati</taxon>
        <taxon>Bacillota</taxon>
        <taxon>Clostridia</taxon>
        <taxon>Eubacteriales</taxon>
        <taxon>Butyricicoccaceae</taxon>
        <taxon>Agathobaculum</taxon>
    </lineage>
</organism>
<evidence type="ECO:0000259" key="3">
    <source>
        <dbReference type="Pfam" id="PF26018"/>
    </source>
</evidence>
<dbReference type="EMBL" id="JACOPL010000001">
    <property type="protein sequence ID" value="MBC5724104.1"/>
    <property type="molecule type" value="Genomic_DNA"/>
</dbReference>
<evidence type="ECO:0000313" key="4">
    <source>
        <dbReference type="EMBL" id="MBC5724104.1"/>
    </source>
</evidence>
<evidence type="ECO:0000259" key="2">
    <source>
        <dbReference type="Pfam" id="PF26011"/>
    </source>
</evidence>
<keyword evidence="1" id="KW-1133">Transmembrane helix</keyword>
<comment type="caution">
    <text evidence="4">The sequence shown here is derived from an EMBL/GenBank/DDBJ whole genome shotgun (WGS) entry which is preliminary data.</text>
</comment>
<gene>
    <name evidence="4" type="ORF">H8S45_01260</name>
</gene>
<accession>A0A923LS60</accession>
<keyword evidence="5" id="KW-1185">Reference proteome</keyword>
<keyword evidence="1" id="KW-0812">Transmembrane</keyword>
<feature type="domain" description="RND related barrel-sandwich hybrid" evidence="3">
    <location>
        <begin position="80"/>
        <end position="255"/>
    </location>
</feature>
<name>A0A923LS60_9FIRM</name>
<dbReference type="Pfam" id="PF26011">
    <property type="entry name" value="Beta-barrel_RND_rel"/>
    <property type="match status" value="1"/>
</dbReference>
<protein>
    <recommendedName>
        <fullName evidence="6">HlyD family efflux transporter periplasmic adaptor subunit</fullName>
    </recommendedName>
</protein>
<feature type="domain" description="RND related beta-barrel" evidence="2">
    <location>
        <begin position="268"/>
        <end position="340"/>
    </location>
</feature>
<dbReference type="Proteomes" id="UP000606499">
    <property type="component" value="Unassembled WGS sequence"/>
</dbReference>
<dbReference type="InterPro" id="IPR058709">
    <property type="entry name" value="BSH_RND-rel"/>
</dbReference>